<dbReference type="AlphaFoldDB" id="A0A521DNH9"/>
<keyword evidence="3" id="KW-1185">Reference proteome</keyword>
<dbReference type="OrthoDB" id="103556at2"/>
<protein>
    <recommendedName>
        <fullName evidence="4">AAA domain-containing protein</fullName>
    </recommendedName>
</protein>
<name>A0A521DNH9_9SPHI</name>
<dbReference type="Gene3D" id="3.40.50.300">
    <property type="entry name" value="P-loop containing nucleotide triphosphate hydrolases"/>
    <property type="match status" value="1"/>
</dbReference>
<sequence>MDNQGFYIKQISFRGPDGVQSGLPFEKGLNIVAGSSDTGKSFILDSIDYMMGGGKELEKIGQLEKYDQVLMEIRTFESDIAYTIRRDLSLGAFYIKIGSIDQAGDEIKYAAKSSDKNDRNISSFLLGLIGLNSVRLTSSDATKATRKLSYRDVAHVTMIDEVKMFSKESPLLSGNPATKRAERSFFEYLISQKDSSHQIKVEKEEIRKTRLNAQIDYVKARLKADRERLITIENSLDQSRSLKLDDLSSINEKYALYFKQLETNKLERKKIIDERTEIESEILYNNQLLDRFSLLLSHYDADLERLQFIDEGNTLFSQLNYVACPVCGTDIEEQHYKCIQNSELQTETLNEAIESEYQKIREKTLDLKQTVAEIEDRNQIYRKELTTNLARISELDQLIDQEIIPVISGLKSKIESIVGQELLSKEKERIYSDIEALDKDLKELEEEKKKKRVTESAEPLDALRLKKFEVEVKHLLQSWKFDKVSEVNFDPAKSDIRIDGKNRSSYGKGYRAIGQSAFIIGLMHFLRQNESKFSKLLVLDSPLTAYKKEDQPPSNEQQITKELESEFFRGLIDISRSCQIIILENKEPPAEVVERSNYVHFSRNSDIGRAGLL</sequence>
<proteinExistence type="predicted"/>
<keyword evidence="1" id="KW-0175">Coiled coil</keyword>
<organism evidence="2 3">
    <name type="scientific">Pedobacter westerhofensis</name>
    <dbReference type="NCBI Taxonomy" id="425512"/>
    <lineage>
        <taxon>Bacteria</taxon>
        <taxon>Pseudomonadati</taxon>
        <taxon>Bacteroidota</taxon>
        <taxon>Sphingobacteriia</taxon>
        <taxon>Sphingobacteriales</taxon>
        <taxon>Sphingobacteriaceae</taxon>
        <taxon>Pedobacter</taxon>
    </lineage>
</organism>
<dbReference type="EMBL" id="FXTN01000006">
    <property type="protein sequence ID" value="SMO73178.1"/>
    <property type="molecule type" value="Genomic_DNA"/>
</dbReference>
<feature type="coiled-coil region" evidence="1">
    <location>
        <begin position="350"/>
        <end position="377"/>
    </location>
</feature>
<accession>A0A521DNH9</accession>
<gene>
    <name evidence="2" type="ORF">SAMN06265348_10626</name>
</gene>
<evidence type="ECO:0000256" key="1">
    <source>
        <dbReference type="SAM" id="Coils"/>
    </source>
</evidence>
<evidence type="ECO:0000313" key="2">
    <source>
        <dbReference type="EMBL" id="SMO73178.1"/>
    </source>
</evidence>
<evidence type="ECO:0008006" key="4">
    <source>
        <dbReference type="Google" id="ProtNLM"/>
    </source>
</evidence>
<dbReference type="RefSeq" id="WP_142528552.1">
    <property type="nucleotide sequence ID" value="NZ_CBCSJO010000006.1"/>
</dbReference>
<dbReference type="Proteomes" id="UP000320300">
    <property type="component" value="Unassembled WGS sequence"/>
</dbReference>
<reference evidence="2 3" key="1">
    <citation type="submission" date="2017-05" db="EMBL/GenBank/DDBJ databases">
        <authorList>
            <person name="Varghese N."/>
            <person name="Submissions S."/>
        </authorList>
    </citation>
    <scope>NUCLEOTIDE SEQUENCE [LARGE SCALE GENOMIC DNA]</scope>
    <source>
        <strain evidence="2 3">DSM 19036</strain>
    </source>
</reference>
<evidence type="ECO:0000313" key="3">
    <source>
        <dbReference type="Proteomes" id="UP000320300"/>
    </source>
</evidence>
<dbReference type="InterPro" id="IPR027417">
    <property type="entry name" value="P-loop_NTPase"/>
</dbReference>
<feature type="coiled-coil region" evidence="1">
    <location>
        <begin position="427"/>
        <end position="454"/>
    </location>
</feature>